<dbReference type="Proteomes" id="UP000002282">
    <property type="component" value="Chromosome 3L"/>
</dbReference>
<dbReference type="CDD" id="cd00609">
    <property type="entry name" value="AAT_like"/>
    <property type="match status" value="1"/>
</dbReference>
<dbReference type="InterPro" id="IPR015421">
    <property type="entry name" value="PyrdxlP-dep_Trfase_major"/>
</dbReference>
<dbReference type="InterPro" id="IPR015422">
    <property type="entry name" value="PyrdxlP-dep_Trfase_small"/>
</dbReference>
<dbReference type="Gene3D" id="3.90.1150.10">
    <property type="entry name" value="Aspartate Aminotransferase, domain 1"/>
    <property type="match status" value="1"/>
</dbReference>
<dbReference type="InterPro" id="IPR004839">
    <property type="entry name" value="Aminotransferase_I/II_large"/>
</dbReference>
<dbReference type="GO" id="GO:0030170">
    <property type="term" value="F:pyridoxal phosphate binding"/>
    <property type="evidence" value="ECO:0007669"/>
    <property type="project" value="InterPro"/>
</dbReference>
<dbReference type="InterPro" id="IPR015424">
    <property type="entry name" value="PyrdxlP-dep_Trfase"/>
</dbReference>
<accession>A0A0R1DXA3</accession>
<reference evidence="2 3" key="1">
    <citation type="journal article" date="2007" name="Nature">
        <title>Evolution of genes and genomes on the Drosophila phylogeny.</title>
        <authorList>
            <consortium name="Drosophila 12 Genomes Consortium"/>
            <person name="Clark A.G."/>
            <person name="Eisen M.B."/>
            <person name="Smith D.R."/>
            <person name="Bergman C.M."/>
            <person name="Oliver B."/>
            <person name="Markow T.A."/>
            <person name="Kaufman T.C."/>
            <person name="Kellis M."/>
            <person name="Gelbart W."/>
            <person name="Iyer V.N."/>
            <person name="Pollard D.A."/>
            <person name="Sackton T.B."/>
            <person name="Larracuente A.M."/>
            <person name="Singh N.D."/>
            <person name="Abad J.P."/>
            <person name="Abt D.N."/>
            <person name="Adryan B."/>
            <person name="Aguade M."/>
            <person name="Akashi H."/>
            <person name="Anderson W.W."/>
            <person name="Aquadro C.F."/>
            <person name="Ardell D.H."/>
            <person name="Arguello R."/>
            <person name="Artieri C.G."/>
            <person name="Barbash D.A."/>
            <person name="Barker D."/>
            <person name="Barsanti P."/>
            <person name="Batterham P."/>
            <person name="Batzoglou S."/>
            <person name="Begun D."/>
            <person name="Bhutkar A."/>
            <person name="Blanco E."/>
            <person name="Bosak S.A."/>
            <person name="Bradley R.K."/>
            <person name="Brand A.D."/>
            <person name="Brent M.R."/>
            <person name="Brooks A.N."/>
            <person name="Brown R.H."/>
            <person name="Butlin R.K."/>
            <person name="Caggese C."/>
            <person name="Calvi B.R."/>
            <person name="Bernardo de Carvalho A."/>
            <person name="Caspi A."/>
            <person name="Castrezana S."/>
            <person name="Celniker S.E."/>
            <person name="Chang J.L."/>
            <person name="Chapple C."/>
            <person name="Chatterji S."/>
            <person name="Chinwalla A."/>
            <person name="Civetta A."/>
            <person name="Clifton S.W."/>
            <person name="Comeron J.M."/>
            <person name="Costello J.C."/>
            <person name="Coyne J.A."/>
            <person name="Daub J."/>
            <person name="David R.G."/>
            <person name="Delcher A.L."/>
            <person name="Delehaunty K."/>
            <person name="Do C.B."/>
            <person name="Ebling H."/>
            <person name="Edwards K."/>
            <person name="Eickbush T."/>
            <person name="Evans J.D."/>
            <person name="Filipski A."/>
            <person name="Findeiss S."/>
            <person name="Freyhult E."/>
            <person name="Fulton L."/>
            <person name="Fulton R."/>
            <person name="Garcia A.C."/>
            <person name="Gardiner A."/>
            <person name="Garfield D.A."/>
            <person name="Garvin B.E."/>
            <person name="Gibson G."/>
            <person name="Gilbert D."/>
            <person name="Gnerre S."/>
            <person name="Godfrey J."/>
            <person name="Good R."/>
            <person name="Gotea V."/>
            <person name="Gravely B."/>
            <person name="Greenberg A.J."/>
            <person name="Griffiths-Jones S."/>
            <person name="Gross S."/>
            <person name="Guigo R."/>
            <person name="Gustafson E.A."/>
            <person name="Haerty W."/>
            <person name="Hahn M.W."/>
            <person name="Halligan D.L."/>
            <person name="Halpern A.L."/>
            <person name="Halter G.M."/>
            <person name="Han M.V."/>
            <person name="Heger A."/>
            <person name="Hillier L."/>
            <person name="Hinrichs A.S."/>
            <person name="Holmes I."/>
            <person name="Hoskins R.A."/>
            <person name="Hubisz M.J."/>
            <person name="Hultmark D."/>
            <person name="Huntley M.A."/>
            <person name="Jaffe D.B."/>
            <person name="Jagadeeshan S."/>
            <person name="Jeck W.R."/>
            <person name="Johnson J."/>
            <person name="Jones C.D."/>
            <person name="Jordan W.C."/>
            <person name="Karpen G.H."/>
            <person name="Kataoka E."/>
            <person name="Keightley P.D."/>
            <person name="Kheradpour P."/>
            <person name="Kirkness E.F."/>
            <person name="Koerich L.B."/>
            <person name="Kristiansen K."/>
            <person name="Kudrna D."/>
            <person name="Kulathinal R.J."/>
            <person name="Kumar S."/>
            <person name="Kwok R."/>
            <person name="Lander E."/>
            <person name="Langley C.H."/>
            <person name="Lapoint R."/>
            <person name="Lazzaro B.P."/>
            <person name="Lee S.J."/>
            <person name="Levesque L."/>
            <person name="Li R."/>
            <person name="Lin C.F."/>
            <person name="Lin M.F."/>
            <person name="Lindblad-Toh K."/>
            <person name="Llopart A."/>
            <person name="Long M."/>
            <person name="Low L."/>
            <person name="Lozovsky E."/>
            <person name="Lu J."/>
            <person name="Luo M."/>
            <person name="Machado C.A."/>
            <person name="Makalowski W."/>
            <person name="Marzo M."/>
            <person name="Matsuda M."/>
            <person name="Matzkin L."/>
            <person name="McAllister B."/>
            <person name="McBride C.S."/>
            <person name="McKernan B."/>
            <person name="McKernan K."/>
            <person name="Mendez-Lago M."/>
            <person name="Minx P."/>
            <person name="Mollenhauer M.U."/>
            <person name="Montooth K."/>
            <person name="Mount S.M."/>
            <person name="Mu X."/>
            <person name="Myers E."/>
            <person name="Negre B."/>
            <person name="Newfeld S."/>
            <person name="Nielsen R."/>
            <person name="Noor M.A."/>
            <person name="O'Grady P."/>
            <person name="Pachter L."/>
            <person name="Papaceit M."/>
            <person name="Parisi M.J."/>
            <person name="Parisi M."/>
            <person name="Parts L."/>
            <person name="Pedersen J.S."/>
            <person name="Pesole G."/>
            <person name="Phillippy A.M."/>
            <person name="Ponting C.P."/>
            <person name="Pop M."/>
            <person name="Porcelli D."/>
            <person name="Powell J.R."/>
            <person name="Prohaska S."/>
            <person name="Pruitt K."/>
            <person name="Puig M."/>
            <person name="Quesneville H."/>
            <person name="Ram K.R."/>
            <person name="Rand D."/>
            <person name="Rasmussen M.D."/>
            <person name="Reed L.K."/>
            <person name="Reenan R."/>
            <person name="Reily A."/>
            <person name="Remington K.A."/>
            <person name="Rieger T.T."/>
            <person name="Ritchie M.G."/>
            <person name="Robin C."/>
            <person name="Rogers Y.H."/>
            <person name="Rohde C."/>
            <person name="Rozas J."/>
            <person name="Rubenfield M.J."/>
            <person name="Ruiz A."/>
            <person name="Russo S."/>
            <person name="Salzberg S.L."/>
            <person name="Sanchez-Gracia A."/>
            <person name="Saranga D.J."/>
            <person name="Sato H."/>
            <person name="Schaeffer S.W."/>
            <person name="Schatz M.C."/>
            <person name="Schlenke T."/>
            <person name="Schwartz R."/>
            <person name="Segarra C."/>
            <person name="Singh R.S."/>
            <person name="Sirot L."/>
            <person name="Sirota M."/>
            <person name="Sisneros N.B."/>
            <person name="Smith C.D."/>
            <person name="Smith T.F."/>
            <person name="Spieth J."/>
            <person name="Stage D.E."/>
            <person name="Stark A."/>
            <person name="Stephan W."/>
            <person name="Strausberg R.L."/>
            <person name="Strempel S."/>
            <person name="Sturgill D."/>
            <person name="Sutton G."/>
            <person name="Sutton G.G."/>
            <person name="Tao W."/>
            <person name="Teichmann S."/>
            <person name="Tobari Y.N."/>
            <person name="Tomimura Y."/>
            <person name="Tsolas J.M."/>
            <person name="Valente V.L."/>
            <person name="Venter E."/>
            <person name="Venter J.C."/>
            <person name="Vicario S."/>
            <person name="Vieira F.G."/>
            <person name="Vilella A.J."/>
            <person name="Villasante A."/>
            <person name="Walenz B."/>
            <person name="Wang J."/>
            <person name="Wasserman M."/>
            <person name="Watts T."/>
            <person name="Wilson D."/>
            <person name="Wilson R.K."/>
            <person name="Wing R.A."/>
            <person name="Wolfner M.F."/>
            <person name="Wong A."/>
            <person name="Wong G.K."/>
            <person name="Wu C.I."/>
            <person name="Wu G."/>
            <person name="Yamamoto D."/>
            <person name="Yang H.P."/>
            <person name="Yang S.P."/>
            <person name="Yorke J.A."/>
            <person name="Yoshida K."/>
            <person name="Zdobnov E."/>
            <person name="Zhang P."/>
            <person name="Zhang Y."/>
            <person name="Zimin A.V."/>
            <person name="Baldwin J."/>
            <person name="Abdouelleil A."/>
            <person name="Abdulkadir J."/>
            <person name="Abebe A."/>
            <person name="Abera B."/>
            <person name="Abreu J."/>
            <person name="Acer S.C."/>
            <person name="Aftuck L."/>
            <person name="Alexander A."/>
            <person name="An P."/>
            <person name="Anderson E."/>
            <person name="Anderson S."/>
            <person name="Arachi H."/>
            <person name="Azer M."/>
            <person name="Bachantsang P."/>
            <person name="Barry A."/>
            <person name="Bayul T."/>
            <person name="Berlin A."/>
            <person name="Bessette D."/>
            <person name="Bloom T."/>
            <person name="Blye J."/>
            <person name="Boguslavskiy L."/>
            <person name="Bonnet C."/>
            <person name="Boukhgalter B."/>
            <person name="Bourzgui I."/>
            <person name="Brown A."/>
            <person name="Cahill P."/>
            <person name="Channer S."/>
            <person name="Cheshatsang Y."/>
            <person name="Chuda L."/>
            <person name="Citroen M."/>
            <person name="Collymore A."/>
            <person name="Cooke P."/>
            <person name="Costello M."/>
            <person name="D'Aco K."/>
            <person name="Daza R."/>
            <person name="De Haan G."/>
            <person name="DeGray S."/>
            <person name="DeMaso C."/>
            <person name="Dhargay N."/>
            <person name="Dooley K."/>
            <person name="Dooley E."/>
            <person name="Doricent M."/>
            <person name="Dorje P."/>
            <person name="Dorjee K."/>
            <person name="Dupes A."/>
            <person name="Elong R."/>
            <person name="Falk J."/>
            <person name="Farina A."/>
            <person name="Faro S."/>
            <person name="Ferguson D."/>
            <person name="Fisher S."/>
            <person name="Foley C.D."/>
            <person name="Franke A."/>
            <person name="Friedrich D."/>
            <person name="Gadbois L."/>
            <person name="Gearin G."/>
            <person name="Gearin C.R."/>
            <person name="Giannoukos G."/>
            <person name="Goode T."/>
            <person name="Graham J."/>
            <person name="Grandbois E."/>
            <person name="Grewal S."/>
            <person name="Gyaltsen K."/>
            <person name="Hafez N."/>
            <person name="Hagos B."/>
            <person name="Hall J."/>
            <person name="Henson C."/>
            <person name="Hollinger A."/>
            <person name="Honan T."/>
            <person name="Huard M.D."/>
            <person name="Hughes L."/>
            <person name="Hurhula B."/>
            <person name="Husby M.E."/>
            <person name="Kamat A."/>
            <person name="Kanga B."/>
            <person name="Kashin S."/>
            <person name="Khazanovich D."/>
            <person name="Kisner P."/>
            <person name="Lance K."/>
            <person name="Lara M."/>
            <person name="Lee W."/>
            <person name="Lennon N."/>
            <person name="Letendre F."/>
            <person name="LeVine R."/>
            <person name="Lipovsky A."/>
            <person name="Liu X."/>
            <person name="Liu J."/>
            <person name="Liu S."/>
            <person name="Lokyitsang T."/>
            <person name="Lokyitsang Y."/>
            <person name="Lubonja R."/>
            <person name="Lui A."/>
            <person name="MacDonald P."/>
            <person name="Magnisalis V."/>
            <person name="Maru K."/>
            <person name="Matthews C."/>
            <person name="McCusker W."/>
            <person name="McDonough S."/>
            <person name="Mehta T."/>
            <person name="Meldrim J."/>
            <person name="Meneus L."/>
            <person name="Mihai O."/>
            <person name="Mihalev A."/>
            <person name="Mihova T."/>
            <person name="Mittelman R."/>
            <person name="Mlenga V."/>
            <person name="Montmayeur A."/>
            <person name="Mulrain L."/>
            <person name="Navidi A."/>
            <person name="Naylor J."/>
            <person name="Negash T."/>
            <person name="Nguyen T."/>
            <person name="Nguyen N."/>
            <person name="Nicol R."/>
            <person name="Norbu C."/>
            <person name="Norbu N."/>
            <person name="Novod N."/>
            <person name="O'Neill B."/>
            <person name="Osman S."/>
            <person name="Markiewicz E."/>
            <person name="Oyono O.L."/>
            <person name="Patti C."/>
            <person name="Phunkhang P."/>
            <person name="Pierre F."/>
            <person name="Priest M."/>
            <person name="Raghuraman S."/>
            <person name="Rege F."/>
            <person name="Reyes R."/>
            <person name="Rise C."/>
            <person name="Rogov P."/>
            <person name="Ross K."/>
            <person name="Ryan E."/>
            <person name="Settipalli S."/>
            <person name="Shea T."/>
            <person name="Sherpa N."/>
            <person name="Shi L."/>
            <person name="Shih D."/>
            <person name="Sparrow T."/>
            <person name="Spaulding J."/>
            <person name="Stalker J."/>
            <person name="Stange-Thomann N."/>
            <person name="Stavropoulos S."/>
            <person name="Stone C."/>
            <person name="Strader C."/>
            <person name="Tesfaye S."/>
            <person name="Thomson T."/>
            <person name="Thoulutsang Y."/>
            <person name="Thoulutsang D."/>
            <person name="Topham K."/>
            <person name="Topping I."/>
            <person name="Tsamla T."/>
            <person name="Vassiliev H."/>
            <person name="Vo A."/>
            <person name="Wangchuk T."/>
            <person name="Wangdi T."/>
            <person name="Weiand M."/>
            <person name="Wilkinson J."/>
            <person name="Wilson A."/>
            <person name="Yadav S."/>
            <person name="Young G."/>
            <person name="Yu Q."/>
            <person name="Zembek L."/>
            <person name="Zhong D."/>
            <person name="Zimmer A."/>
            <person name="Zwirko Z."/>
            <person name="Jaffe D.B."/>
            <person name="Alvarez P."/>
            <person name="Brockman W."/>
            <person name="Butler J."/>
            <person name="Chin C."/>
            <person name="Gnerre S."/>
            <person name="Grabherr M."/>
            <person name="Kleber M."/>
            <person name="Mauceli E."/>
            <person name="MacCallum I."/>
        </authorList>
    </citation>
    <scope>NUCLEOTIDE SEQUENCE [LARGE SCALE GENOMIC DNA]</scope>
    <source>
        <strain evidence="3">Tai18E2 / Tucson 14021-0261.01</strain>
    </source>
</reference>
<dbReference type="AlphaFoldDB" id="A0A0R1DXA3"/>
<proteinExistence type="predicted"/>
<dbReference type="FunFam" id="3.40.640.10:FF:000080">
    <property type="entry name" value="Aminotransferase, putative"/>
    <property type="match status" value="1"/>
</dbReference>
<dbReference type="Pfam" id="PF00155">
    <property type="entry name" value="Aminotran_1_2"/>
    <property type="match status" value="1"/>
</dbReference>
<dbReference type="OrthoDB" id="7042322at2759"/>
<feature type="domain" description="Aminotransferase class I/classII large" evidence="1">
    <location>
        <begin position="49"/>
        <end position="427"/>
    </location>
</feature>
<organism evidence="2 3">
    <name type="scientific">Drosophila yakuba</name>
    <name type="common">Fruit fly</name>
    <dbReference type="NCBI Taxonomy" id="7245"/>
    <lineage>
        <taxon>Eukaryota</taxon>
        <taxon>Metazoa</taxon>
        <taxon>Ecdysozoa</taxon>
        <taxon>Arthropoda</taxon>
        <taxon>Hexapoda</taxon>
        <taxon>Insecta</taxon>
        <taxon>Pterygota</taxon>
        <taxon>Neoptera</taxon>
        <taxon>Endopterygota</taxon>
        <taxon>Diptera</taxon>
        <taxon>Brachycera</taxon>
        <taxon>Muscomorpha</taxon>
        <taxon>Ephydroidea</taxon>
        <taxon>Drosophilidae</taxon>
        <taxon>Drosophila</taxon>
        <taxon>Sophophora</taxon>
    </lineage>
</organism>
<evidence type="ECO:0000259" key="1">
    <source>
        <dbReference type="Pfam" id="PF00155"/>
    </source>
</evidence>
<dbReference type="SMR" id="A0A0R1DXA3"/>
<evidence type="ECO:0000313" key="3">
    <source>
        <dbReference type="Proteomes" id="UP000002282"/>
    </source>
</evidence>
<dbReference type="EMBL" id="CM000159">
    <property type="protein sequence ID" value="KRK01641.1"/>
    <property type="molecule type" value="Genomic_DNA"/>
</dbReference>
<dbReference type="PANTHER" id="PTHR42858">
    <property type="entry name" value="AMINOTRANSFERASE"/>
    <property type="match status" value="1"/>
</dbReference>
<dbReference type="Gene3D" id="3.40.640.10">
    <property type="entry name" value="Type I PLP-dependent aspartate aminotransferase-like (Major domain)"/>
    <property type="match status" value="1"/>
</dbReference>
<reference evidence="2 3" key="2">
    <citation type="journal article" date="2007" name="PLoS Biol.">
        <title>Principles of genome evolution in the Drosophila melanogaster species group.</title>
        <authorList>
            <person name="Ranz J.M."/>
            <person name="Maurin D."/>
            <person name="Chan Y.S."/>
            <person name="von Grotthuss M."/>
            <person name="Hillier L.W."/>
            <person name="Roote J."/>
            <person name="Ashburner M."/>
            <person name="Bergman C.M."/>
        </authorList>
    </citation>
    <scope>NUCLEOTIDE SEQUENCE [LARGE SCALE GENOMIC DNA]</scope>
    <source>
        <strain evidence="3">Tai18E2 / Tucson 14021-0261.01</strain>
    </source>
</reference>
<dbReference type="GO" id="GO:0047536">
    <property type="term" value="F:2-aminoadipate transaminase activity"/>
    <property type="evidence" value="ECO:0007669"/>
    <property type="project" value="TreeGrafter"/>
</dbReference>
<dbReference type="SUPFAM" id="SSF53383">
    <property type="entry name" value="PLP-dependent transferases"/>
    <property type="match status" value="1"/>
</dbReference>
<gene>
    <name evidence="2" type="primary">Dyak\GE20248</name>
    <name evidence="2" type="synonym">dyak_GLEANR_4093</name>
    <name evidence="2" type="synonym">GE20248</name>
    <name evidence="2" type="ORF">Dyak_GE20248</name>
</gene>
<dbReference type="PANTHER" id="PTHR42858:SF1">
    <property type="entry name" value="LD15494P"/>
    <property type="match status" value="1"/>
</dbReference>
<protein>
    <submittedName>
        <fullName evidence="2">Uncharacterized protein, isoform C</fullName>
    </submittedName>
</protein>
<evidence type="ECO:0000313" key="2">
    <source>
        <dbReference type="EMBL" id="KRK01641.1"/>
    </source>
</evidence>
<name>A0A0R1DXA3_DROYA</name>
<keyword evidence="3" id="KW-1185">Reference proteome</keyword>
<sequence length="439" mass="50051">MLQLIGTKWRALNIKPIQIVCHKSNYTSLKRKLKHLFDGGDWNVYEPNILKLGVGAPGTDIMAANCDNFRAATDHCLEREKRENQSLIFQYGPPSGTFEVRREISTYFTEMFQSPVNSEDLIITTGATQGFHLILSTMLDFEGFVFVDEYTFMVALDMIKHFSTLTIVPVKLNDDGVDLRDLEEQVFKRRFQSKKKEFWGIYYTIPTYHNPTGILFSPEVCRGIVQLARKYDFLVVCDDVYNILSYGEKPTRLMSYDVRTDADFGGHVISNGSFSKVLGPGVRLGWLELPPRLKPIIDGCGFANSSGCFNNYTSGIVGSLFELKLAQKQIAVAYEAYKERMLATTQVLRDELPACCKLVSPTGGYFIWVRIPDQLDCREFLKYCLENHKIYFIVGTRFSADGQSGKQFFRLSIAFYPKEKLVDGARRLCNALKDYIVKH</sequence>